<reference evidence="2 3" key="1">
    <citation type="journal article" date="2021" name="Front. Microbiol.">
        <title>Bacterial Transformation of Aromatic Monomers in Softwood Black Liquor.</title>
        <authorList>
            <person name="Navas L.E."/>
            <person name="Dexter G."/>
            <person name="Liu J."/>
            <person name="Levy-Booth D."/>
            <person name="Cho M."/>
            <person name="Jang S.K."/>
            <person name="Mansfield S.D."/>
            <person name="Renneckar S."/>
            <person name="Mohn W.W."/>
            <person name="Eltis L.D."/>
        </authorList>
    </citation>
    <scope>NUCLEOTIDE SEQUENCE [LARGE SCALE GENOMIC DNA]</scope>
    <source>
        <strain evidence="2 3">GD02</strain>
    </source>
</reference>
<gene>
    <name evidence="2" type="ORF">KUM34_013135</name>
</gene>
<feature type="transmembrane region" description="Helical" evidence="1">
    <location>
        <begin position="12"/>
        <end position="32"/>
    </location>
</feature>
<dbReference type="AlphaFoldDB" id="A0AA47A209"/>
<dbReference type="Proteomes" id="UP001162740">
    <property type="component" value="Chromosome"/>
</dbReference>
<accession>A0AA47A209</accession>
<evidence type="ECO:0000313" key="2">
    <source>
        <dbReference type="EMBL" id="UZF42879.1"/>
    </source>
</evidence>
<evidence type="ECO:0000313" key="3">
    <source>
        <dbReference type="Proteomes" id="UP001162740"/>
    </source>
</evidence>
<feature type="transmembrane region" description="Helical" evidence="1">
    <location>
        <begin position="73"/>
        <end position="91"/>
    </location>
</feature>
<feature type="transmembrane region" description="Helical" evidence="1">
    <location>
        <begin position="112"/>
        <end position="140"/>
    </location>
</feature>
<feature type="transmembrane region" description="Helical" evidence="1">
    <location>
        <begin position="181"/>
        <end position="199"/>
    </location>
</feature>
<feature type="transmembrane region" description="Helical" evidence="1">
    <location>
        <begin position="152"/>
        <end position="174"/>
    </location>
</feature>
<keyword evidence="1" id="KW-1133">Transmembrane helix</keyword>
<feature type="transmembrane region" description="Helical" evidence="1">
    <location>
        <begin position="247"/>
        <end position="266"/>
    </location>
</feature>
<dbReference type="RefSeq" id="WP_228525566.1">
    <property type="nucleotide sequence ID" value="NZ_CP083974.1"/>
</dbReference>
<organism evidence="2 3">
    <name type="scientific">Rhodococcus rhodochrous</name>
    <dbReference type="NCBI Taxonomy" id="1829"/>
    <lineage>
        <taxon>Bacteria</taxon>
        <taxon>Bacillati</taxon>
        <taxon>Actinomycetota</taxon>
        <taxon>Actinomycetes</taxon>
        <taxon>Mycobacteriales</taxon>
        <taxon>Nocardiaceae</taxon>
        <taxon>Rhodococcus</taxon>
    </lineage>
</organism>
<evidence type="ECO:0000256" key="1">
    <source>
        <dbReference type="SAM" id="Phobius"/>
    </source>
</evidence>
<proteinExistence type="predicted"/>
<name>A0AA47A209_RHORH</name>
<keyword evidence="1" id="KW-0812">Transmembrane</keyword>
<sequence length="272" mass="28165">MRAELYRLRAWPAMWATVGTWFLLAMVFGYVFPYVSYTTGTAGFSTEGEPTEALLRSVLPESIPDVLVQGTPLFGGALVLVLGALIAGNGYSWGTWKTVFTHGRLRPTIGALLALAVIVAAMVVVTAVLCTIVSVSLAAIESQPLTMPSADALLRSAGTAYLVFMMWGTIGFALGTYARSAALSVGLGLVWTLVVENLLRGVGSALQLVEDVTAFLPGTAAGSLVGAVTGGGDGTPGVVDVISGPRALITVTAYIVVAVVTTGVLVRSRDVN</sequence>
<keyword evidence="1" id="KW-0472">Membrane</keyword>
<dbReference type="EMBL" id="CP083974">
    <property type="protein sequence ID" value="UZF42879.1"/>
    <property type="molecule type" value="Genomic_DNA"/>
</dbReference>
<protein>
    <submittedName>
        <fullName evidence="2">ABC transporter permease</fullName>
    </submittedName>
</protein>